<evidence type="ECO:0000313" key="4">
    <source>
        <dbReference type="Proteomes" id="UP000034112"/>
    </source>
</evidence>
<dbReference type="EMBL" id="JOKZ01000154">
    <property type="protein sequence ID" value="KKP02335.1"/>
    <property type="molecule type" value="Genomic_DNA"/>
</dbReference>
<gene>
    <name evidence="3" type="ORF">THAR02_05535</name>
</gene>
<dbReference type="AlphaFoldDB" id="A0A0F9XCP0"/>
<feature type="region of interest" description="Disordered" evidence="1">
    <location>
        <begin position="1"/>
        <end position="102"/>
    </location>
</feature>
<evidence type="ECO:0000313" key="3">
    <source>
        <dbReference type="EMBL" id="KKP02335.1"/>
    </source>
</evidence>
<comment type="caution">
    <text evidence="3">The sequence shown here is derived from an EMBL/GenBank/DDBJ whole genome shotgun (WGS) entry which is preliminary data.</text>
</comment>
<reference evidence="4" key="1">
    <citation type="journal article" date="2015" name="Genome Announc.">
        <title>Draft whole-genome sequence of the biocontrol agent Trichoderma harzianum T6776.</title>
        <authorList>
            <person name="Baroncelli R."/>
            <person name="Piaggeschi G."/>
            <person name="Fiorini L."/>
            <person name="Bertolini E."/>
            <person name="Zapparata A."/>
            <person name="Pe M.E."/>
            <person name="Sarrocco S."/>
            <person name="Vannacci G."/>
        </authorList>
    </citation>
    <scope>NUCLEOTIDE SEQUENCE [LARGE SCALE GENOMIC DNA]</scope>
    <source>
        <strain evidence="4">T6776</strain>
    </source>
</reference>
<feature type="compositionally biased region" description="Low complexity" evidence="1">
    <location>
        <begin position="21"/>
        <end position="39"/>
    </location>
</feature>
<feature type="region of interest" description="Disordered" evidence="1">
    <location>
        <begin position="424"/>
        <end position="445"/>
    </location>
</feature>
<dbReference type="PROSITE" id="PS51397">
    <property type="entry name" value="WLM"/>
    <property type="match status" value="1"/>
</dbReference>
<dbReference type="Gene3D" id="3.10.20.90">
    <property type="entry name" value="Phosphatidylinositol 3-kinase Catalytic Subunit, Chain A, domain 1"/>
    <property type="match status" value="1"/>
</dbReference>
<dbReference type="PANTHER" id="PTHR47795:SF1">
    <property type="entry name" value="DNA-DEPENDENT METALLOPROTEASE WSS1 HOMOLOG 2"/>
    <property type="match status" value="1"/>
</dbReference>
<feature type="compositionally biased region" description="Acidic residues" evidence="1">
    <location>
        <begin position="91"/>
        <end position="100"/>
    </location>
</feature>
<protein>
    <recommendedName>
        <fullName evidence="2">WLM domain-containing protein</fullName>
    </recommendedName>
</protein>
<evidence type="ECO:0000259" key="2">
    <source>
        <dbReference type="PROSITE" id="PS51397"/>
    </source>
</evidence>
<feature type="domain" description="WLM" evidence="2">
    <location>
        <begin position="221"/>
        <end position="418"/>
    </location>
</feature>
<accession>A0A0F9XCP0</accession>
<organism evidence="3 4">
    <name type="scientific">Trichoderma harzianum</name>
    <name type="common">Hypocrea lixii</name>
    <dbReference type="NCBI Taxonomy" id="5544"/>
    <lineage>
        <taxon>Eukaryota</taxon>
        <taxon>Fungi</taxon>
        <taxon>Dikarya</taxon>
        <taxon>Ascomycota</taxon>
        <taxon>Pezizomycotina</taxon>
        <taxon>Sordariomycetes</taxon>
        <taxon>Hypocreomycetidae</taxon>
        <taxon>Hypocreales</taxon>
        <taxon>Hypocreaceae</taxon>
        <taxon>Trichoderma</taxon>
    </lineage>
</organism>
<dbReference type="InterPro" id="IPR013536">
    <property type="entry name" value="WLM_dom"/>
</dbReference>
<evidence type="ECO:0000256" key="1">
    <source>
        <dbReference type="SAM" id="MobiDB-lite"/>
    </source>
</evidence>
<dbReference type="InterPro" id="IPR029071">
    <property type="entry name" value="Ubiquitin-like_domsf"/>
</dbReference>
<dbReference type="GO" id="GO:0070628">
    <property type="term" value="F:proteasome binding"/>
    <property type="evidence" value="ECO:0007669"/>
    <property type="project" value="TreeGrafter"/>
</dbReference>
<feature type="compositionally biased region" description="Basic residues" evidence="1">
    <location>
        <begin position="207"/>
        <end position="219"/>
    </location>
</feature>
<dbReference type="Pfam" id="PF08325">
    <property type="entry name" value="WLM"/>
    <property type="match status" value="1"/>
</dbReference>
<dbReference type="PANTHER" id="PTHR47795">
    <property type="entry name" value="UBIQUITIN AND WLM DOMAIN-CONTAINING METALLOPROTEASE SPCC1442.07C"/>
    <property type="match status" value="1"/>
</dbReference>
<name>A0A0F9XCP0_TRIHA</name>
<feature type="compositionally biased region" description="Low complexity" evidence="1">
    <location>
        <begin position="66"/>
        <end position="78"/>
    </location>
</feature>
<dbReference type="OrthoDB" id="49605at2759"/>
<dbReference type="SUPFAM" id="SSF54236">
    <property type="entry name" value="Ubiquitin-like"/>
    <property type="match status" value="1"/>
</dbReference>
<proteinExistence type="predicted"/>
<feature type="region of interest" description="Disordered" evidence="1">
    <location>
        <begin position="202"/>
        <end position="224"/>
    </location>
</feature>
<dbReference type="Proteomes" id="UP000034112">
    <property type="component" value="Unassembled WGS sequence"/>
</dbReference>
<sequence>MTDVASPPNNHPTLDHDNIDNNNNNNNNTASQQQQQQQQMPSSTNSHIDNNEAIGAEATGDMQVDAAPSAPSASAPAPDMETDQEHHDEINSDSEGESENAADRETISITVSHRGHKFPFEIEADLTVTDLFHEIENVLEIPFENIKVMVPKGPFLKAPFKDPDYQVKNLAGKTVTVMGSTSADVQAVQAMCQKLSKMKAAREAQRSKAKAKGPARRRGLQSAEDSKYTFLQVRPLSGLPHPERSLKLLNRLKEDPGIRAAMRKHKFTVALLTEMEPLAHTETTHEGTSRILGLNRNQGEVIELRLRTDAHDGYRDYKTIRKTLCHELTHNVHGPHDRQFWDLCHQIEREVDAADWKSNGRTIGETSRYHISGQDEEDVHEDNGGWTGGEFVLGGNKASSAGLSRREILAQAALDRQRKEEVEECNAEKGWRPCQRPQPNNDRNL</sequence>
<dbReference type="OMA" id="GMQKHPF"/>